<keyword evidence="27" id="KW-1185">Reference proteome</keyword>
<comment type="catalytic activity">
    <reaction evidence="22">
        <text>Cu(+)(in) + ATP + H2O = Cu(+)(out) + ADP + phosphate + H(+)</text>
        <dbReference type="Rhea" id="RHEA:25792"/>
        <dbReference type="ChEBI" id="CHEBI:15377"/>
        <dbReference type="ChEBI" id="CHEBI:15378"/>
        <dbReference type="ChEBI" id="CHEBI:30616"/>
        <dbReference type="ChEBI" id="CHEBI:43474"/>
        <dbReference type="ChEBI" id="CHEBI:49552"/>
        <dbReference type="ChEBI" id="CHEBI:456216"/>
        <dbReference type="EC" id="7.2.2.8"/>
    </reaction>
</comment>
<evidence type="ECO:0000256" key="6">
    <source>
        <dbReference type="ARBA" id="ARBA00022475"/>
    </source>
</evidence>
<keyword evidence="15" id="KW-1278">Translocase</keyword>
<evidence type="ECO:0000256" key="18">
    <source>
        <dbReference type="ARBA" id="ARBA00023065"/>
    </source>
</evidence>
<keyword evidence="5" id="KW-0813">Transport</keyword>
<evidence type="ECO:0000256" key="10">
    <source>
        <dbReference type="ARBA" id="ARBA00022737"/>
    </source>
</evidence>
<keyword evidence="13 23" id="KW-0067">ATP-binding</keyword>
<dbReference type="InterPro" id="IPR059000">
    <property type="entry name" value="ATPase_P-type_domA"/>
</dbReference>
<evidence type="ECO:0000256" key="15">
    <source>
        <dbReference type="ARBA" id="ARBA00022967"/>
    </source>
</evidence>
<evidence type="ECO:0000256" key="3">
    <source>
        <dbReference type="ARBA" id="ARBA00012517"/>
    </source>
</evidence>
<feature type="transmembrane region" description="Helical" evidence="23">
    <location>
        <begin position="910"/>
        <end position="931"/>
    </location>
</feature>
<dbReference type="InterPro" id="IPR008250">
    <property type="entry name" value="ATPase_P-typ_transduc_dom_A_sf"/>
</dbReference>
<evidence type="ECO:0000256" key="7">
    <source>
        <dbReference type="ARBA" id="ARBA00022553"/>
    </source>
</evidence>
<dbReference type="CDD" id="cd00371">
    <property type="entry name" value="HMA"/>
    <property type="match status" value="3"/>
</dbReference>
<evidence type="ECO:0000256" key="13">
    <source>
        <dbReference type="ARBA" id="ARBA00022840"/>
    </source>
</evidence>
<sequence>MSDINEPIAPANETRVQNFDLAVGGMSCQGCVSKVRQTIQHHDANAQVLGTPADNRLEVQTVLAKEQVEASIRDAGYQALGDFETPAGVVETQKEPSQPAHYQLAVEGMSCQKCVAKIRQSIQSLDAEAQVDGQPKANRLEVTTALSQQRIGDAIIDAGYEYFGDYIEVAQSLESAAEPDSTPIPPAAEKERPTKDQKADSEHAHKYQFSLTGITCAGCVNTIQKALDRVSGVEKAEVNFASRTAQVSSLTDAETLIKAVESSGYGASLIEDADKADEDRQQNERKEFHDKRNYAVLGLLVGVPLMLYGLLGGNMMVETGGQRLAWGLVGVLTLLVMSVSGKHYYRSAWRAFKSRQSNMDTLITIGTISAWLYSMAIIISPSVFPENARHLYFEASVMILGLINLGQALEVRARGKTSAALRRLLDLRPKFAMVVREGAEIPLAVKQIQIDDVVRVRSGEKFPVDGVVSDGQSSVDESMLTGEPVPIEKHPGDKVSAGTINGKGSLTYRATGIGSDTLLAQIIDMVGTAQNSKPPISRLADQVSSVFVPSVMILATLAALAWFNLGPAPVMVHMMVAAVSVLIIACPCALGLATPISTMIGVGKAAEYGGLIRNGESLQRASELTTIVLDKTGTITEGKPKVVHQVLASGEDETHLATLVSSLEKGANHPLANALIDHAEATSQDTYETSQFESIVGRGLQAEIQGETYFLGNEALMKEQNIDLSTLAKVDEKYAASTQVYLANRRQALAVFCIEDPIKASSESGIKTLQKAGLKVIMLTGDNKNSAALVANKLNIDEFHAELMPNEKLDWVRTLQAKGEVVGMIGDGINDAPALAQADVGFAMGAGTDVAMESADITLIRSDLTSVAQVIEVSQATLGNIKQNLWGAFAYNSLGIPLAAGVLFPFTGWLLSPIVAGAAMSLSSITVVANANRLRRFASRLTDTSNQDR</sequence>
<dbReference type="SFLD" id="SFLDF00027">
    <property type="entry name" value="p-type_atpase"/>
    <property type="match status" value="1"/>
</dbReference>
<evidence type="ECO:0000256" key="21">
    <source>
        <dbReference type="ARBA" id="ARBA00033239"/>
    </source>
</evidence>
<dbReference type="InterPro" id="IPR027256">
    <property type="entry name" value="P-typ_ATPase_IB"/>
</dbReference>
<keyword evidence="14" id="KW-0460">Magnesium</keyword>
<reference evidence="26 27" key="1">
    <citation type="submission" date="2024-02" db="EMBL/GenBank/DDBJ databases">
        <title>Bacteria isolated from the canopy kelp, Nereocystis luetkeana.</title>
        <authorList>
            <person name="Pfister C.A."/>
            <person name="Younker I.T."/>
            <person name="Light S.H."/>
        </authorList>
    </citation>
    <scope>NUCLEOTIDE SEQUENCE [LARGE SCALE GENOMIC DNA]</scope>
    <source>
        <strain evidence="26 27">TI.4.07</strain>
    </source>
</reference>
<dbReference type="SUPFAM" id="SSF81653">
    <property type="entry name" value="Calcium ATPase, transduction domain A"/>
    <property type="match status" value="1"/>
</dbReference>
<keyword evidence="11 23" id="KW-0547">Nucleotide-binding</keyword>
<evidence type="ECO:0000256" key="2">
    <source>
        <dbReference type="ARBA" id="ARBA00006024"/>
    </source>
</evidence>
<proteinExistence type="inferred from homology"/>
<dbReference type="InterPro" id="IPR023298">
    <property type="entry name" value="ATPase_P-typ_TM_dom_sf"/>
</dbReference>
<dbReference type="PANTHER" id="PTHR43520">
    <property type="entry name" value="ATP7, ISOFORM B"/>
    <property type="match status" value="1"/>
</dbReference>
<comment type="similarity">
    <text evidence="2 23">Belongs to the cation transport ATPase (P-type) (TC 3.A.3) family. Type IB subfamily.</text>
</comment>
<dbReference type="InterPro" id="IPR044492">
    <property type="entry name" value="P_typ_ATPase_HD_dom"/>
</dbReference>
<evidence type="ECO:0000256" key="9">
    <source>
        <dbReference type="ARBA" id="ARBA00022723"/>
    </source>
</evidence>
<dbReference type="SFLD" id="SFLDS00003">
    <property type="entry name" value="Haloacid_Dehalogenase"/>
    <property type="match status" value="1"/>
</dbReference>
<evidence type="ECO:0000256" key="23">
    <source>
        <dbReference type="RuleBase" id="RU362081"/>
    </source>
</evidence>
<keyword evidence="12" id="KW-0187">Copper transport</keyword>
<dbReference type="Gene3D" id="3.40.50.1000">
    <property type="entry name" value="HAD superfamily/HAD-like"/>
    <property type="match status" value="1"/>
</dbReference>
<evidence type="ECO:0000256" key="24">
    <source>
        <dbReference type="SAM" id="MobiDB-lite"/>
    </source>
</evidence>
<dbReference type="PROSITE" id="PS00154">
    <property type="entry name" value="ATPASE_E1_E2"/>
    <property type="match status" value="1"/>
</dbReference>
<evidence type="ECO:0000259" key="25">
    <source>
        <dbReference type="PROSITE" id="PS50846"/>
    </source>
</evidence>
<dbReference type="InterPro" id="IPR006122">
    <property type="entry name" value="HMA_Cu_ion-bd"/>
</dbReference>
<evidence type="ECO:0000256" key="8">
    <source>
        <dbReference type="ARBA" id="ARBA00022692"/>
    </source>
</evidence>
<feature type="transmembrane region" description="Helical" evidence="23">
    <location>
        <begin position="546"/>
        <end position="565"/>
    </location>
</feature>
<keyword evidence="7" id="KW-0597">Phosphoprotein</keyword>
<accession>A0ABU9G5I8</accession>
<feature type="domain" description="HMA" evidence="25">
    <location>
        <begin position="100"/>
        <end position="163"/>
    </location>
</feature>
<dbReference type="EC" id="7.2.2.8" evidence="3"/>
<dbReference type="SUPFAM" id="SSF56784">
    <property type="entry name" value="HAD-like"/>
    <property type="match status" value="1"/>
</dbReference>
<keyword evidence="16 23" id="KW-1133">Transmembrane helix</keyword>
<comment type="caution">
    <text evidence="26">The sequence shown here is derived from an EMBL/GenBank/DDBJ whole genome shotgun (WGS) entry which is preliminary data.</text>
</comment>
<evidence type="ECO:0000256" key="17">
    <source>
        <dbReference type="ARBA" id="ARBA00023008"/>
    </source>
</evidence>
<evidence type="ECO:0000256" key="4">
    <source>
        <dbReference type="ARBA" id="ARBA00015102"/>
    </source>
</evidence>
<evidence type="ECO:0000313" key="26">
    <source>
        <dbReference type="EMBL" id="MEL0613749.1"/>
    </source>
</evidence>
<dbReference type="InterPro" id="IPR018303">
    <property type="entry name" value="ATPase_P-typ_P_site"/>
</dbReference>
<feature type="domain" description="HMA" evidence="25">
    <location>
        <begin position="205"/>
        <end position="268"/>
    </location>
</feature>
<dbReference type="SUPFAM" id="SSF55008">
    <property type="entry name" value="HMA, heavy metal-associated domain"/>
    <property type="match status" value="3"/>
</dbReference>
<evidence type="ECO:0000256" key="16">
    <source>
        <dbReference type="ARBA" id="ARBA00022989"/>
    </source>
</evidence>
<evidence type="ECO:0000256" key="12">
    <source>
        <dbReference type="ARBA" id="ARBA00022796"/>
    </source>
</evidence>
<dbReference type="RefSeq" id="WP_341567426.1">
    <property type="nucleotide sequence ID" value="NZ_JBAKAR010000008.1"/>
</dbReference>
<feature type="region of interest" description="Disordered" evidence="24">
    <location>
        <begin position="175"/>
        <end position="203"/>
    </location>
</feature>
<dbReference type="InterPro" id="IPR036163">
    <property type="entry name" value="HMA_dom_sf"/>
</dbReference>
<evidence type="ECO:0000313" key="27">
    <source>
        <dbReference type="Proteomes" id="UP001379949"/>
    </source>
</evidence>
<dbReference type="Gene3D" id="3.30.70.100">
    <property type="match status" value="3"/>
</dbReference>
<dbReference type="Pfam" id="PF00403">
    <property type="entry name" value="HMA"/>
    <property type="match status" value="3"/>
</dbReference>
<organism evidence="26 27">
    <name type="scientific">Marinomonas arenicola</name>
    <dbReference type="NCBI Taxonomy" id="569601"/>
    <lineage>
        <taxon>Bacteria</taxon>
        <taxon>Pseudomonadati</taxon>
        <taxon>Pseudomonadota</taxon>
        <taxon>Gammaproteobacteria</taxon>
        <taxon>Oceanospirillales</taxon>
        <taxon>Oceanospirillaceae</taxon>
        <taxon>Marinomonas</taxon>
    </lineage>
</organism>
<dbReference type="NCBIfam" id="TIGR01525">
    <property type="entry name" value="ATPase-IB_hvy"/>
    <property type="match status" value="1"/>
</dbReference>
<dbReference type="Pfam" id="PF00122">
    <property type="entry name" value="E1-E2_ATPase"/>
    <property type="match status" value="1"/>
</dbReference>
<dbReference type="PRINTS" id="PR00119">
    <property type="entry name" value="CATATPASE"/>
</dbReference>
<dbReference type="InterPro" id="IPR006121">
    <property type="entry name" value="HMA_dom"/>
</dbReference>
<feature type="transmembrane region" description="Helical" evidence="23">
    <location>
        <begin position="294"/>
        <end position="311"/>
    </location>
</feature>
<feature type="transmembrane region" description="Helical" evidence="23">
    <location>
        <begin position="323"/>
        <end position="341"/>
    </location>
</feature>
<evidence type="ECO:0000256" key="19">
    <source>
        <dbReference type="ARBA" id="ARBA00023136"/>
    </source>
</evidence>
<dbReference type="InterPro" id="IPR023214">
    <property type="entry name" value="HAD_sf"/>
</dbReference>
<protein>
    <recommendedName>
        <fullName evidence="4">Copper-exporting P-type ATPase</fullName>
        <ecNumber evidence="3">7.2.2.8</ecNumber>
    </recommendedName>
    <alternativeName>
        <fullName evidence="20">Copper-exporting P-type ATPase A</fullName>
    </alternativeName>
    <alternativeName>
        <fullName evidence="21">Cu(+)-exporting ATPase</fullName>
    </alternativeName>
</protein>
<comment type="subcellular location">
    <subcellularLocation>
        <location evidence="1">Cell membrane</location>
        <topology evidence="1">Multi-pass membrane protein</topology>
    </subcellularLocation>
</comment>
<dbReference type="InterPro" id="IPR023299">
    <property type="entry name" value="ATPase_P-typ_cyto_dom_N"/>
</dbReference>
<dbReference type="NCBIfam" id="TIGR01511">
    <property type="entry name" value="ATPase-IB1_Cu"/>
    <property type="match status" value="1"/>
</dbReference>
<dbReference type="PANTHER" id="PTHR43520:SF6">
    <property type="entry name" value="COPPER-EXPORTING P-TYPE ATPASE"/>
    <property type="match status" value="1"/>
</dbReference>
<keyword evidence="17" id="KW-0186">Copper</keyword>
<dbReference type="PROSITE" id="PS01047">
    <property type="entry name" value="HMA_1"/>
    <property type="match status" value="1"/>
</dbReference>
<gene>
    <name evidence="26" type="ORF">V6242_11390</name>
</gene>
<dbReference type="PROSITE" id="PS50846">
    <property type="entry name" value="HMA_2"/>
    <property type="match status" value="3"/>
</dbReference>
<keyword evidence="10" id="KW-0677">Repeat</keyword>
<dbReference type="PRINTS" id="PR00943">
    <property type="entry name" value="CUATPASE"/>
</dbReference>
<feature type="transmembrane region" description="Helical" evidence="23">
    <location>
        <begin position="571"/>
        <end position="594"/>
    </location>
</feature>
<keyword evidence="19 23" id="KW-0472">Membrane</keyword>
<dbReference type="SFLD" id="SFLDG00002">
    <property type="entry name" value="C1.7:_P-type_atpase_like"/>
    <property type="match status" value="1"/>
</dbReference>
<dbReference type="InterPro" id="IPR017969">
    <property type="entry name" value="Heavy-metal-associated_CS"/>
</dbReference>
<feature type="domain" description="HMA" evidence="25">
    <location>
        <begin position="17"/>
        <end position="80"/>
    </location>
</feature>
<dbReference type="Gene3D" id="2.70.150.10">
    <property type="entry name" value="Calcium-transporting ATPase, cytoplasmic transduction domain A"/>
    <property type="match status" value="1"/>
</dbReference>
<name>A0ABU9G5I8_9GAMM</name>
<dbReference type="NCBIfam" id="TIGR01512">
    <property type="entry name" value="ATPase-IB2_Cd"/>
    <property type="match status" value="1"/>
</dbReference>
<dbReference type="InterPro" id="IPR036412">
    <property type="entry name" value="HAD-like_sf"/>
</dbReference>
<feature type="transmembrane region" description="Helical" evidence="23">
    <location>
        <begin position="885"/>
        <end position="904"/>
    </location>
</feature>
<evidence type="ECO:0000256" key="20">
    <source>
        <dbReference type="ARBA" id="ARBA00029719"/>
    </source>
</evidence>
<keyword evidence="18" id="KW-0406">Ion transport</keyword>
<dbReference type="Pfam" id="PF00702">
    <property type="entry name" value="Hydrolase"/>
    <property type="match status" value="1"/>
</dbReference>
<dbReference type="CDD" id="cd02094">
    <property type="entry name" value="P-type_ATPase_Cu-like"/>
    <property type="match status" value="1"/>
</dbReference>
<dbReference type="NCBIfam" id="TIGR00003">
    <property type="entry name" value="copper ion binding protein"/>
    <property type="match status" value="1"/>
</dbReference>
<feature type="transmembrane region" description="Helical" evidence="23">
    <location>
        <begin position="362"/>
        <end position="384"/>
    </location>
</feature>
<dbReference type="NCBIfam" id="TIGR01494">
    <property type="entry name" value="ATPase_P-type"/>
    <property type="match status" value="1"/>
</dbReference>
<dbReference type="EMBL" id="JBAKAR010000008">
    <property type="protein sequence ID" value="MEL0613749.1"/>
    <property type="molecule type" value="Genomic_DNA"/>
</dbReference>
<keyword evidence="6 23" id="KW-1003">Cell membrane</keyword>
<evidence type="ECO:0000256" key="11">
    <source>
        <dbReference type="ARBA" id="ARBA00022741"/>
    </source>
</evidence>
<feature type="compositionally biased region" description="Basic and acidic residues" evidence="24">
    <location>
        <begin position="188"/>
        <end position="203"/>
    </location>
</feature>
<dbReference type="SUPFAM" id="SSF81665">
    <property type="entry name" value="Calcium ATPase, transmembrane domain M"/>
    <property type="match status" value="1"/>
</dbReference>
<dbReference type="Gene3D" id="3.40.1110.10">
    <property type="entry name" value="Calcium-transporting ATPase, cytoplasmic domain N"/>
    <property type="match status" value="1"/>
</dbReference>
<evidence type="ECO:0000256" key="14">
    <source>
        <dbReference type="ARBA" id="ARBA00022842"/>
    </source>
</evidence>
<evidence type="ECO:0000256" key="22">
    <source>
        <dbReference type="ARBA" id="ARBA00049289"/>
    </source>
</evidence>
<evidence type="ECO:0000256" key="1">
    <source>
        <dbReference type="ARBA" id="ARBA00004651"/>
    </source>
</evidence>
<keyword evidence="8 23" id="KW-0812">Transmembrane</keyword>
<dbReference type="Proteomes" id="UP001379949">
    <property type="component" value="Unassembled WGS sequence"/>
</dbReference>
<dbReference type="InterPro" id="IPR001757">
    <property type="entry name" value="P_typ_ATPase"/>
</dbReference>
<keyword evidence="9 23" id="KW-0479">Metal-binding</keyword>
<dbReference type="PROSITE" id="PS01229">
    <property type="entry name" value="COF_2"/>
    <property type="match status" value="1"/>
</dbReference>
<evidence type="ECO:0000256" key="5">
    <source>
        <dbReference type="ARBA" id="ARBA00022448"/>
    </source>
</evidence>